<keyword evidence="4" id="KW-1185">Reference proteome</keyword>
<sequence>MSNASSPPGVNSQPFQVASPSSVPGDHVPMAKPSISEDPTLGDEIITLYVGKKRKKFTVHKKLLCDRCEFFSKAFSGNFQEAEKGEMHLPEDNSTTVASLVDYLYRGSLPKPSVDGDYSKALRLYWLADKICMTTLMDKCLDAIRRNAATFNIHPGPGLIKQIYSKTSSDSMIRKYYAGIVSCGIARWGKEGTRVDEFIELHANCPDFLLDVFRWQLDHGIDVAEALRKNRLIPLHEVVELFGPCEFHSHGEVETCYLKAGK</sequence>
<dbReference type="Proteomes" id="UP000235786">
    <property type="component" value="Unassembled WGS sequence"/>
</dbReference>
<dbReference type="CDD" id="cd18186">
    <property type="entry name" value="BTB_POZ_ZBTB_KLHL-like"/>
    <property type="match status" value="1"/>
</dbReference>
<reference evidence="3 4" key="1">
    <citation type="submission" date="2016-04" db="EMBL/GenBank/DDBJ databases">
        <title>A degradative enzymes factory behind the ericoid mycorrhizal symbiosis.</title>
        <authorList>
            <consortium name="DOE Joint Genome Institute"/>
            <person name="Martino E."/>
            <person name="Morin E."/>
            <person name="Grelet G."/>
            <person name="Kuo A."/>
            <person name="Kohler A."/>
            <person name="Daghino S."/>
            <person name="Barry K."/>
            <person name="Choi C."/>
            <person name="Cichocki N."/>
            <person name="Clum A."/>
            <person name="Copeland A."/>
            <person name="Hainaut M."/>
            <person name="Haridas S."/>
            <person name="Labutti K."/>
            <person name="Lindquist E."/>
            <person name="Lipzen A."/>
            <person name="Khouja H.-R."/>
            <person name="Murat C."/>
            <person name="Ohm R."/>
            <person name="Olson A."/>
            <person name="Spatafora J."/>
            <person name="Veneault-Fourrey C."/>
            <person name="Henrissat B."/>
            <person name="Grigoriev I."/>
            <person name="Martin F."/>
            <person name="Perotto S."/>
        </authorList>
    </citation>
    <scope>NUCLEOTIDE SEQUENCE [LARGE SCALE GENOMIC DNA]</scope>
    <source>
        <strain evidence="3 4">F</strain>
    </source>
</reference>
<dbReference type="OrthoDB" id="6359816at2759"/>
<accession>A0A2J6RMC2</accession>
<evidence type="ECO:0000256" key="1">
    <source>
        <dbReference type="SAM" id="MobiDB-lite"/>
    </source>
</evidence>
<dbReference type="InterPro" id="IPR011333">
    <property type="entry name" value="SKP1/BTB/POZ_sf"/>
</dbReference>
<protein>
    <recommendedName>
        <fullName evidence="2">BTB domain-containing protein</fullName>
    </recommendedName>
</protein>
<evidence type="ECO:0000313" key="4">
    <source>
        <dbReference type="Proteomes" id="UP000235786"/>
    </source>
</evidence>
<feature type="compositionally biased region" description="Polar residues" evidence="1">
    <location>
        <begin position="1"/>
        <end position="22"/>
    </location>
</feature>
<dbReference type="PANTHER" id="PTHR47843">
    <property type="entry name" value="BTB DOMAIN-CONTAINING PROTEIN-RELATED"/>
    <property type="match status" value="1"/>
</dbReference>
<dbReference type="Gene3D" id="3.30.710.10">
    <property type="entry name" value="Potassium Channel Kv1.1, Chain A"/>
    <property type="match status" value="1"/>
</dbReference>
<evidence type="ECO:0000259" key="2">
    <source>
        <dbReference type="PROSITE" id="PS50097"/>
    </source>
</evidence>
<feature type="domain" description="BTB" evidence="2">
    <location>
        <begin position="44"/>
        <end position="113"/>
    </location>
</feature>
<dbReference type="STRING" id="1149755.A0A2J6RMC2"/>
<name>A0A2J6RMC2_HYAVF</name>
<organism evidence="3 4">
    <name type="scientific">Hyaloscypha variabilis (strain UAMH 11265 / GT02V1 / F)</name>
    <name type="common">Meliniomyces variabilis</name>
    <dbReference type="NCBI Taxonomy" id="1149755"/>
    <lineage>
        <taxon>Eukaryota</taxon>
        <taxon>Fungi</taxon>
        <taxon>Dikarya</taxon>
        <taxon>Ascomycota</taxon>
        <taxon>Pezizomycotina</taxon>
        <taxon>Leotiomycetes</taxon>
        <taxon>Helotiales</taxon>
        <taxon>Hyaloscyphaceae</taxon>
        <taxon>Hyaloscypha</taxon>
        <taxon>Hyaloscypha variabilis</taxon>
    </lineage>
</organism>
<dbReference type="EMBL" id="KZ613946">
    <property type="protein sequence ID" value="PMD39647.1"/>
    <property type="molecule type" value="Genomic_DNA"/>
</dbReference>
<dbReference type="AlphaFoldDB" id="A0A2J6RMC2"/>
<dbReference type="SMART" id="SM00225">
    <property type="entry name" value="BTB"/>
    <property type="match status" value="1"/>
</dbReference>
<dbReference type="PANTHER" id="PTHR47843:SF7">
    <property type="entry name" value="BTB DOMAIN-CONTAINING PROTEIN"/>
    <property type="match status" value="1"/>
</dbReference>
<feature type="region of interest" description="Disordered" evidence="1">
    <location>
        <begin position="1"/>
        <end position="36"/>
    </location>
</feature>
<dbReference type="InterPro" id="IPR000210">
    <property type="entry name" value="BTB/POZ_dom"/>
</dbReference>
<dbReference type="Pfam" id="PF00651">
    <property type="entry name" value="BTB"/>
    <property type="match status" value="1"/>
</dbReference>
<evidence type="ECO:0000313" key="3">
    <source>
        <dbReference type="EMBL" id="PMD39647.1"/>
    </source>
</evidence>
<dbReference type="SUPFAM" id="SSF54695">
    <property type="entry name" value="POZ domain"/>
    <property type="match status" value="1"/>
</dbReference>
<dbReference type="PROSITE" id="PS50097">
    <property type="entry name" value="BTB"/>
    <property type="match status" value="1"/>
</dbReference>
<proteinExistence type="predicted"/>
<gene>
    <name evidence="3" type="ORF">L207DRAFT_566576</name>
</gene>